<protein>
    <recommendedName>
        <fullName evidence="1">Aminopyrimidine aminohydrolase</fullName>
        <ecNumber evidence="1">3.5.99.2</ecNumber>
    </recommendedName>
</protein>
<evidence type="ECO:0000313" key="4">
    <source>
        <dbReference type="Proteomes" id="UP000245627"/>
    </source>
</evidence>
<evidence type="ECO:0000313" key="3">
    <source>
        <dbReference type="EMBL" id="PVH24609.1"/>
    </source>
</evidence>
<dbReference type="CDD" id="cd19365">
    <property type="entry name" value="TenA_C-like"/>
    <property type="match status" value="1"/>
</dbReference>
<dbReference type="RefSeq" id="WP_116776555.1">
    <property type="nucleotide sequence ID" value="NZ_QDKG01000005.1"/>
</dbReference>
<dbReference type="EMBL" id="QDKG01000005">
    <property type="protein sequence ID" value="PVH24609.1"/>
    <property type="molecule type" value="Genomic_DNA"/>
</dbReference>
<comment type="function">
    <text evidence="1">Catalyzes an amino-pyrimidine hydrolysis reaction at the C5' of the pyrimidine moiety of thiamine compounds, a reaction that is part of a thiamine salvage pathway.</text>
</comment>
<dbReference type="InterPro" id="IPR004305">
    <property type="entry name" value="Thiaminase-2/PQQC"/>
</dbReference>
<dbReference type="GO" id="GO:0009229">
    <property type="term" value="P:thiamine diphosphate biosynthetic process"/>
    <property type="evidence" value="ECO:0007669"/>
    <property type="project" value="UniProtKB-UniPathway"/>
</dbReference>
<sequence length="219" mass="25538">MRWSNQAWTNIAPLYDHIIAMPFIQELKAGTLPLKKFQFYMQQDARYLEHFGRVLAYIGSKSTENDQAIQFFDFGKNALIVEKALHETYFKQFKVVDAHEDSAIQPICHHYIHFLKSTAAFEPIEVAVAAVLPCFWIYKEVGDYIVAKAQPNNPYQAWIDTYSGEDFAEGVKKAIAFADKMAENSTEDIRIQMWQAFEKASQLEYQFWDAAYHTIRWKE</sequence>
<comment type="caution">
    <text evidence="3">The sequence shown here is derived from an EMBL/GenBank/DDBJ whole genome shotgun (WGS) entry which is preliminary data.</text>
</comment>
<dbReference type="NCBIfam" id="TIGR04306">
    <property type="entry name" value="salvage_TenA"/>
    <property type="match status" value="1"/>
</dbReference>
<dbReference type="GO" id="GO:0005829">
    <property type="term" value="C:cytosol"/>
    <property type="evidence" value="ECO:0007669"/>
    <property type="project" value="TreeGrafter"/>
</dbReference>
<dbReference type="InterPro" id="IPR050967">
    <property type="entry name" value="Thiamine_Salvage_TenA"/>
</dbReference>
<reference evidence="3 4" key="1">
    <citation type="submission" date="2018-04" db="EMBL/GenBank/DDBJ databases">
        <title>Sphingobacterium cortibacter sp. nov.</title>
        <authorList>
            <person name="Li Y."/>
        </authorList>
    </citation>
    <scope>NUCLEOTIDE SEQUENCE [LARGE SCALE GENOMIC DNA]</scope>
    <source>
        <strain evidence="3 4">2c-3</strain>
    </source>
</reference>
<dbReference type="UniPathway" id="UPA00060"/>
<comment type="catalytic activity">
    <reaction evidence="1">
        <text>4-amino-5-aminomethyl-2-methylpyrimidine + H2O = 4-amino-5-hydroxymethyl-2-methylpyrimidine + NH4(+)</text>
        <dbReference type="Rhea" id="RHEA:31799"/>
        <dbReference type="ChEBI" id="CHEBI:15377"/>
        <dbReference type="ChEBI" id="CHEBI:16892"/>
        <dbReference type="ChEBI" id="CHEBI:28938"/>
        <dbReference type="ChEBI" id="CHEBI:63416"/>
        <dbReference type="EC" id="3.5.99.2"/>
    </reaction>
</comment>
<dbReference type="EC" id="3.5.99.2" evidence="1"/>
<comment type="pathway">
    <text evidence="1">Cofactor biosynthesis; thiamine diphosphate biosynthesis.</text>
</comment>
<dbReference type="GO" id="GO:0050334">
    <property type="term" value="F:thiaminase activity"/>
    <property type="evidence" value="ECO:0007669"/>
    <property type="project" value="UniProtKB-EC"/>
</dbReference>
<feature type="domain" description="Thiaminase-2/PQQC" evidence="2">
    <location>
        <begin position="8"/>
        <end position="213"/>
    </location>
</feature>
<dbReference type="Pfam" id="PF03070">
    <property type="entry name" value="TENA_THI-4"/>
    <property type="match status" value="1"/>
</dbReference>
<dbReference type="Gene3D" id="1.20.910.10">
    <property type="entry name" value="Heme oxygenase-like"/>
    <property type="match status" value="1"/>
</dbReference>
<evidence type="ECO:0000256" key="1">
    <source>
        <dbReference type="RuleBase" id="RU363093"/>
    </source>
</evidence>
<keyword evidence="1" id="KW-0378">Hydrolase</keyword>
<dbReference type="GO" id="GO:0009228">
    <property type="term" value="P:thiamine biosynthetic process"/>
    <property type="evidence" value="ECO:0007669"/>
    <property type="project" value="UniProtKB-KW"/>
</dbReference>
<comment type="catalytic activity">
    <reaction evidence="1">
        <text>thiamine + H2O = 5-(2-hydroxyethyl)-4-methylthiazole + 4-amino-5-hydroxymethyl-2-methylpyrimidine + H(+)</text>
        <dbReference type="Rhea" id="RHEA:17509"/>
        <dbReference type="ChEBI" id="CHEBI:15377"/>
        <dbReference type="ChEBI" id="CHEBI:15378"/>
        <dbReference type="ChEBI" id="CHEBI:16892"/>
        <dbReference type="ChEBI" id="CHEBI:17957"/>
        <dbReference type="ChEBI" id="CHEBI:18385"/>
        <dbReference type="EC" id="3.5.99.2"/>
    </reaction>
</comment>
<dbReference type="OrthoDB" id="34166at2"/>
<keyword evidence="4" id="KW-1185">Reference proteome</keyword>
<dbReference type="InterPro" id="IPR027574">
    <property type="entry name" value="Thiaminase_II"/>
</dbReference>
<dbReference type="PANTHER" id="PTHR43198:SF2">
    <property type="entry name" value="SI:CH1073-67J19.1-RELATED"/>
    <property type="match status" value="1"/>
</dbReference>
<dbReference type="SUPFAM" id="SSF48613">
    <property type="entry name" value="Heme oxygenase-like"/>
    <property type="match status" value="1"/>
</dbReference>
<gene>
    <name evidence="3" type="primary">tenA</name>
    <name evidence="3" type="ORF">DC487_13835</name>
</gene>
<dbReference type="PANTHER" id="PTHR43198">
    <property type="entry name" value="BIFUNCTIONAL TH2 PROTEIN"/>
    <property type="match status" value="1"/>
</dbReference>
<dbReference type="Proteomes" id="UP000245627">
    <property type="component" value="Unassembled WGS sequence"/>
</dbReference>
<accession>A0A2T8HGN0</accession>
<proteinExistence type="inferred from homology"/>
<comment type="similarity">
    <text evidence="1">Belongs to the TenA family.</text>
</comment>
<evidence type="ECO:0000259" key="2">
    <source>
        <dbReference type="Pfam" id="PF03070"/>
    </source>
</evidence>
<name>A0A2T8HGN0_9SPHI</name>
<organism evidence="3 4">
    <name type="scientific">Sphingobacterium corticibacter</name>
    <dbReference type="NCBI Taxonomy" id="2171749"/>
    <lineage>
        <taxon>Bacteria</taxon>
        <taxon>Pseudomonadati</taxon>
        <taxon>Bacteroidota</taxon>
        <taxon>Sphingobacteriia</taxon>
        <taxon>Sphingobacteriales</taxon>
        <taxon>Sphingobacteriaceae</taxon>
        <taxon>Sphingobacterium</taxon>
    </lineage>
</organism>
<dbReference type="InterPro" id="IPR016084">
    <property type="entry name" value="Haem_Oase-like_multi-hlx"/>
</dbReference>
<keyword evidence="1" id="KW-0784">Thiamine biosynthesis</keyword>
<dbReference type="AlphaFoldDB" id="A0A2T8HGN0"/>